<evidence type="ECO:0008006" key="4">
    <source>
        <dbReference type="Google" id="ProtNLM"/>
    </source>
</evidence>
<keyword evidence="1" id="KW-0472">Membrane</keyword>
<accession>A0A4R6U5W5</accession>
<dbReference type="Proteomes" id="UP000294575">
    <property type="component" value="Unassembled WGS sequence"/>
</dbReference>
<evidence type="ECO:0000256" key="1">
    <source>
        <dbReference type="SAM" id="Phobius"/>
    </source>
</evidence>
<feature type="transmembrane region" description="Helical" evidence="1">
    <location>
        <begin position="43"/>
        <end position="64"/>
    </location>
</feature>
<feature type="transmembrane region" description="Helical" evidence="1">
    <location>
        <begin position="71"/>
        <end position="91"/>
    </location>
</feature>
<dbReference type="InterPro" id="IPR047814">
    <property type="entry name" value="TfpX/TfpZ-like"/>
</dbReference>
<gene>
    <name evidence="2" type="ORF">DFQ45_101378</name>
</gene>
<reference evidence="2 3" key="1">
    <citation type="submission" date="2019-03" db="EMBL/GenBank/DDBJ databases">
        <title>Genomic Encyclopedia of Type Strains, Phase IV (KMG-IV): sequencing the most valuable type-strain genomes for metagenomic binning, comparative biology and taxonomic classification.</title>
        <authorList>
            <person name="Goeker M."/>
        </authorList>
    </citation>
    <scope>NUCLEOTIDE SEQUENCE [LARGE SCALE GENOMIC DNA]</scope>
    <source>
        <strain evidence="2 3">DSM 28679</strain>
    </source>
</reference>
<keyword evidence="1" id="KW-1133">Transmembrane helix</keyword>
<sequence>MQPRLKAFLLHLMISALIALVVMCLVFFIWYPSPLHAATGVTGIFLMLLAIDVVLGPALTLLVFKPGKKTLVLDLVVIACLQLCALFYGVYSVAEGRPAWLVFAQDRFELVRNNDLDLRQLSEALPEYRRPSWFGPGWTIALLPEAAASQNDLLFESVLGGFDLAQRPNLYRPIEQHRHSVWLRIRALSLLNDFNPDSRVREVLQRHPDADGWLPLAAVGRDMVVLLNRESVNVVAIVDLRPWN</sequence>
<dbReference type="OrthoDB" id="8613597at2"/>
<organism evidence="2 3">
    <name type="scientific">Thiopseudomonas denitrificans</name>
    <dbReference type="NCBI Taxonomy" id="1501432"/>
    <lineage>
        <taxon>Bacteria</taxon>
        <taxon>Pseudomonadati</taxon>
        <taxon>Pseudomonadota</taxon>
        <taxon>Gammaproteobacteria</taxon>
        <taxon>Pseudomonadales</taxon>
        <taxon>Pseudomonadaceae</taxon>
        <taxon>Thiopseudomonas</taxon>
    </lineage>
</organism>
<keyword evidence="3" id="KW-1185">Reference proteome</keyword>
<dbReference type="AlphaFoldDB" id="A0A4R6U5W5"/>
<dbReference type="EMBL" id="SNYK01000001">
    <property type="protein sequence ID" value="TDQ40243.1"/>
    <property type="molecule type" value="Genomic_DNA"/>
</dbReference>
<evidence type="ECO:0000313" key="2">
    <source>
        <dbReference type="EMBL" id="TDQ40243.1"/>
    </source>
</evidence>
<comment type="caution">
    <text evidence="2">The sequence shown here is derived from an EMBL/GenBank/DDBJ whole genome shotgun (WGS) entry which is preliminary data.</text>
</comment>
<evidence type="ECO:0000313" key="3">
    <source>
        <dbReference type="Proteomes" id="UP000294575"/>
    </source>
</evidence>
<keyword evidence="1" id="KW-0812">Transmembrane</keyword>
<protein>
    <recommendedName>
        <fullName evidence="4">Type IV pilin accessory protein</fullName>
    </recommendedName>
</protein>
<feature type="transmembrane region" description="Helical" evidence="1">
    <location>
        <begin position="7"/>
        <end position="31"/>
    </location>
</feature>
<dbReference type="NCBIfam" id="NF041437">
    <property type="entry name" value="TfpZ"/>
    <property type="match status" value="1"/>
</dbReference>
<proteinExistence type="predicted"/>
<name>A0A4R6U5W5_9GAMM</name>